<reference evidence="2" key="1">
    <citation type="journal article" date="2015" name="Nature">
        <title>Complex archaea that bridge the gap between prokaryotes and eukaryotes.</title>
        <authorList>
            <person name="Spang A."/>
            <person name="Saw J.H."/>
            <person name="Jorgensen S.L."/>
            <person name="Zaremba-Niedzwiedzka K."/>
            <person name="Martijn J."/>
            <person name="Lind A.E."/>
            <person name="van Eijk R."/>
            <person name="Schleper C."/>
            <person name="Guy L."/>
            <person name="Ettema T.J."/>
        </authorList>
    </citation>
    <scope>NUCLEOTIDE SEQUENCE</scope>
</reference>
<feature type="region of interest" description="Disordered" evidence="1">
    <location>
        <begin position="97"/>
        <end position="124"/>
    </location>
</feature>
<feature type="region of interest" description="Disordered" evidence="1">
    <location>
        <begin position="64"/>
        <end position="84"/>
    </location>
</feature>
<proteinExistence type="predicted"/>
<evidence type="ECO:0000256" key="1">
    <source>
        <dbReference type="SAM" id="MobiDB-lite"/>
    </source>
</evidence>
<protein>
    <submittedName>
        <fullName evidence="2">Uncharacterized protein</fullName>
    </submittedName>
</protein>
<dbReference type="EMBL" id="LAZR01053974">
    <property type="protein sequence ID" value="KKK79551.1"/>
    <property type="molecule type" value="Genomic_DNA"/>
</dbReference>
<gene>
    <name evidence="2" type="ORF">LCGC14_2832360</name>
</gene>
<dbReference type="AlphaFoldDB" id="A0A0F9B4N3"/>
<name>A0A0F9B4N3_9ZZZZ</name>
<sequence length="124" mass="12664">MSAGKANVSEPLKTCRKHKDVIETGLPSLVRDEAWGMPVDYPSDGRHGGGASPAQALVWNVGTYRPDAKGRNPSGGPMRMRVPMQGEGADGLVVVLMPGNAGGAKGPDSPAEDGGQPEMGGTGV</sequence>
<evidence type="ECO:0000313" key="2">
    <source>
        <dbReference type="EMBL" id="KKK79551.1"/>
    </source>
</evidence>
<accession>A0A0F9B4N3</accession>
<organism evidence="2">
    <name type="scientific">marine sediment metagenome</name>
    <dbReference type="NCBI Taxonomy" id="412755"/>
    <lineage>
        <taxon>unclassified sequences</taxon>
        <taxon>metagenomes</taxon>
        <taxon>ecological metagenomes</taxon>
    </lineage>
</organism>
<comment type="caution">
    <text evidence="2">The sequence shown here is derived from an EMBL/GenBank/DDBJ whole genome shotgun (WGS) entry which is preliminary data.</text>
</comment>